<proteinExistence type="inferred from homology"/>
<dbReference type="SUPFAM" id="SSF52402">
    <property type="entry name" value="Adenine nucleotide alpha hydrolases-like"/>
    <property type="match status" value="1"/>
</dbReference>
<reference evidence="5 6" key="1">
    <citation type="submission" date="2019-02" db="EMBL/GenBank/DDBJ databases">
        <title>Genomic Encyclopedia of Type Strains, Phase IV (KMG-IV): sequencing the most valuable type-strain genomes for metagenomic binning, comparative biology and taxonomic classification.</title>
        <authorList>
            <person name="Goeker M."/>
        </authorList>
    </citation>
    <scope>NUCLEOTIDE SEQUENCE [LARGE SCALE GENOMIC DNA]</scope>
    <source>
        <strain evidence="5 6">DSM 19570</strain>
    </source>
</reference>
<evidence type="ECO:0000256" key="1">
    <source>
        <dbReference type="ARBA" id="ARBA00008791"/>
    </source>
</evidence>
<evidence type="ECO:0000313" key="6">
    <source>
        <dbReference type="Proteomes" id="UP000293671"/>
    </source>
</evidence>
<protein>
    <submittedName>
        <fullName evidence="5">Nucleotide-binding universal stress UspA family protein</fullName>
    </submittedName>
</protein>
<dbReference type="Proteomes" id="UP000293671">
    <property type="component" value="Unassembled WGS sequence"/>
</dbReference>
<keyword evidence="2" id="KW-0547">Nucleotide-binding</keyword>
<dbReference type="RefSeq" id="WP_130432177.1">
    <property type="nucleotide sequence ID" value="NZ_SHKP01000006.1"/>
</dbReference>
<sequence length="140" mass="15272">MKILLAVDGSAYTKHMLAYVAGHPEWFGSNHQYTVVHAVPKVSPHAASSLSREMLDEYYHDEVEKVFEPIRAFFEQHGLQAEFVGMTGHVAEVISQKADSGGFDLLMMGSHGQGSVLNMVMGSVATKVLAGCKLPVLLVR</sequence>
<dbReference type="PANTHER" id="PTHR46268">
    <property type="entry name" value="STRESS RESPONSE PROTEIN NHAX"/>
    <property type="match status" value="1"/>
</dbReference>
<dbReference type="Pfam" id="PF00582">
    <property type="entry name" value="Usp"/>
    <property type="match status" value="1"/>
</dbReference>
<dbReference type="PANTHER" id="PTHR46268:SF27">
    <property type="entry name" value="UNIVERSAL STRESS PROTEIN RV2623"/>
    <property type="match status" value="1"/>
</dbReference>
<dbReference type="Gene3D" id="3.40.50.620">
    <property type="entry name" value="HUPs"/>
    <property type="match status" value="1"/>
</dbReference>
<dbReference type="InterPro" id="IPR006016">
    <property type="entry name" value="UspA"/>
</dbReference>
<keyword evidence="6" id="KW-1185">Reference proteome</keyword>
<dbReference type="EMBL" id="SHKP01000006">
    <property type="protein sequence ID" value="RZT97908.1"/>
    <property type="molecule type" value="Genomic_DNA"/>
</dbReference>
<evidence type="ECO:0000313" key="5">
    <source>
        <dbReference type="EMBL" id="RZT97908.1"/>
    </source>
</evidence>
<gene>
    <name evidence="5" type="ORF">EV670_2308</name>
</gene>
<evidence type="ECO:0000259" key="4">
    <source>
        <dbReference type="Pfam" id="PF00582"/>
    </source>
</evidence>
<dbReference type="PRINTS" id="PR01438">
    <property type="entry name" value="UNVRSLSTRESS"/>
</dbReference>
<organism evidence="5 6">
    <name type="scientific">Rivibacter subsaxonicus</name>
    <dbReference type="NCBI Taxonomy" id="457575"/>
    <lineage>
        <taxon>Bacteria</taxon>
        <taxon>Pseudomonadati</taxon>
        <taxon>Pseudomonadota</taxon>
        <taxon>Betaproteobacteria</taxon>
        <taxon>Burkholderiales</taxon>
        <taxon>Rivibacter</taxon>
    </lineage>
</organism>
<dbReference type="AlphaFoldDB" id="A0A4Q7VP59"/>
<comment type="caution">
    <text evidence="5">The sequence shown here is derived from an EMBL/GenBank/DDBJ whole genome shotgun (WGS) entry which is preliminary data.</text>
</comment>
<name>A0A4Q7VP59_9BURK</name>
<dbReference type="InterPro" id="IPR006015">
    <property type="entry name" value="Universal_stress_UspA"/>
</dbReference>
<dbReference type="GO" id="GO:0005524">
    <property type="term" value="F:ATP binding"/>
    <property type="evidence" value="ECO:0007669"/>
    <property type="project" value="UniProtKB-KW"/>
</dbReference>
<dbReference type="OrthoDB" id="9792500at2"/>
<comment type="similarity">
    <text evidence="1">Belongs to the universal stress protein A family.</text>
</comment>
<keyword evidence="3" id="KW-0067">ATP-binding</keyword>
<dbReference type="InterPro" id="IPR014729">
    <property type="entry name" value="Rossmann-like_a/b/a_fold"/>
</dbReference>
<evidence type="ECO:0000256" key="2">
    <source>
        <dbReference type="ARBA" id="ARBA00022741"/>
    </source>
</evidence>
<evidence type="ECO:0000256" key="3">
    <source>
        <dbReference type="ARBA" id="ARBA00022840"/>
    </source>
</evidence>
<feature type="domain" description="UspA" evidence="4">
    <location>
        <begin position="2"/>
        <end position="140"/>
    </location>
</feature>
<accession>A0A4Q7VP59</accession>
<dbReference type="CDD" id="cd00293">
    <property type="entry name" value="USP-like"/>
    <property type="match status" value="1"/>
</dbReference>